<dbReference type="EMBL" id="QSVQ01000002">
    <property type="protein sequence ID" value="RGO54058.1"/>
    <property type="molecule type" value="Genomic_DNA"/>
</dbReference>
<gene>
    <name evidence="1" type="ORF">DXB12_02870</name>
</gene>
<protein>
    <submittedName>
        <fullName evidence="1">Type II toxin-antitoxin system PemK/MazF family toxin</fullName>
    </submittedName>
</protein>
<comment type="caution">
    <text evidence="1">The sequence shown here is derived from an EMBL/GenBank/DDBJ whole genome shotgun (WGS) entry which is preliminary data.</text>
</comment>
<evidence type="ECO:0000313" key="1">
    <source>
        <dbReference type="EMBL" id="RGO54058.1"/>
    </source>
</evidence>
<dbReference type="AlphaFoldDB" id="A0A3E5GW79"/>
<dbReference type="RefSeq" id="WP_009259816.1">
    <property type="nucleotide sequence ID" value="NZ_QSVQ01000002.1"/>
</dbReference>
<keyword evidence="2" id="KW-1185">Reference proteome</keyword>
<proteinExistence type="predicted"/>
<evidence type="ECO:0000313" key="2">
    <source>
        <dbReference type="Proteomes" id="UP000261055"/>
    </source>
</evidence>
<name>A0A3E5GW79_9FIRM</name>
<dbReference type="Proteomes" id="UP000261055">
    <property type="component" value="Unassembled WGS sequence"/>
</dbReference>
<accession>A0A3E5GW79</accession>
<reference evidence="1 2" key="1">
    <citation type="submission" date="2018-08" db="EMBL/GenBank/DDBJ databases">
        <title>A genome reference for cultivated species of the human gut microbiota.</title>
        <authorList>
            <person name="Zou Y."/>
            <person name="Xue W."/>
            <person name="Luo G."/>
        </authorList>
    </citation>
    <scope>NUCLEOTIDE SEQUENCE [LARGE SCALE GENOMIC DNA]</scope>
    <source>
        <strain evidence="1 2">OM02-12</strain>
    </source>
</reference>
<organism evidence="1 2">
    <name type="scientific">Dorea formicigenerans</name>
    <dbReference type="NCBI Taxonomy" id="39486"/>
    <lineage>
        <taxon>Bacteria</taxon>
        <taxon>Bacillati</taxon>
        <taxon>Bacillota</taxon>
        <taxon>Clostridia</taxon>
        <taxon>Lachnospirales</taxon>
        <taxon>Lachnospiraceae</taxon>
        <taxon>Dorea</taxon>
    </lineage>
</organism>
<sequence>MKNLINCPFDEMMIYSKNLEVPRNAYQRELNPNRVRKIAAEFDEHIANDPKVSFRDGHYYVFDGQHTIAARKLRNGGQDLPIRCKVFYGLSELDEAILFAQQTGTSAQLTAGAKLRALIYGNDPDAVAFLKATEDVGLRLDYNQDRGKYRIGCVGTAYSIYKKVGEKIYKEGMQHIVNAWDGAPDSLRFEILLGVVFFVDLYHDEYSPKRLVEQLRRYDPLTIYREGRSLGVNMAGYKKYMYQVYRMYNGNSRRYMLPLKF</sequence>
<dbReference type="Pfam" id="PF20188">
    <property type="entry name" value="DUF6551"/>
    <property type="match status" value="1"/>
</dbReference>
<dbReference type="InterPro" id="IPR046681">
    <property type="entry name" value="DUF6551"/>
</dbReference>